<accession>A0ABW3NDG6</accession>
<evidence type="ECO:0000313" key="3">
    <source>
        <dbReference type="Proteomes" id="UP001597041"/>
    </source>
</evidence>
<dbReference type="Proteomes" id="UP001597041">
    <property type="component" value="Unassembled WGS sequence"/>
</dbReference>
<protein>
    <submittedName>
        <fullName evidence="2">Uncharacterized protein</fullName>
    </submittedName>
</protein>
<sequence length="63" mass="6686">MSFQKGEYGGQVIRKQGSQKHDRKSDGSIVPKKLGNAGGGKAIATSISLFLGTQELHTEVGKK</sequence>
<evidence type="ECO:0000313" key="2">
    <source>
        <dbReference type="EMBL" id="MFD1064686.1"/>
    </source>
</evidence>
<feature type="region of interest" description="Disordered" evidence="1">
    <location>
        <begin position="1"/>
        <end position="39"/>
    </location>
</feature>
<organism evidence="2 3">
    <name type="scientific">Oceanobacillus locisalsi</name>
    <dbReference type="NCBI Taxonomy" id="546107"/>
    <lineage>
        <taxon>Bacteria</taxon>
        <taxon>Bacillati</taxon>
        <taxon>Bacillota</taxon>
        <taxon>Bacilli</taxon>
        <taxon>Bacillales</taxon>
        <taxon>Bacillaceae</taxon>
        <taxon>Oceanobacillus</taxon>
    </lineage>
</organism>
<keyword evidence="3" id="KW-1185">Reference proteome</keyword>
<evidence type="ECO:0000256" key="1">
    <source>
        <dbReference type="SAM" id="MobiDB-lite"/>
    </source>
</evidence>
<dbReference type="RefSeq" id="WP_379590144.1">
    <property type="nucleotide sequence ID" value="NZ_JBHTKK010000001.1"/>
</dbReference>
<reference evidence="3" key="1">
    <citation type="journal article" date="2019" name="Int. J. Syst. Evol. Microbiol.">
        <title>The Global Catalogue of Microorganisms (GCM) 10K type strain sequencing project: providing services to taxonomists for standard genome sequencing and annotation.</title>
        <authorList>
            <consortium name="The Broad Institute Genomics Platform"/>
            <consortium name="The Broad Institute Genome Sequencing Center for Infectious Disease"/>
            <person name="Wu L."/>
            <person name="Ma J."/>
        </authorList>
    </citation>
    <scope>NUCLEOTIDE SEQUENCE [LARGE SCALE GENOMIC DNA]</scope>
    <source>
        <strain evidence="3">CCUG 56608</strain>
    </source>
</reference>
<comment type="caution">
    <text evidence="2">The sequence shown here is derived from an EMBL/GenBank/DDBJ whole genome shotgun (WGS) entry which is preliminary data.</text>
</comment>
<dbReference type="EMBL" id="JBHTKK010000001">
    <property type="protein sequence ID" value="MFD1064686.1"/>
    <property type="molecule type" value="Genomic_DNA"/>
</dbReference>
<gene>
    <name evidence="2" type="ORF">ACFQ19_01485</name>
</gene>
<name>A0ABW3NDG6_9BACI</name>
<proteinExistence type="predicted"/>